<name>A0A0F9EPJ8_9ZZZZ</name>
<organism evidence="1">
    <name type="scientific">marine sediment metagenome</name>
    <dbReference type="NCBI Taxonomy" id="412755"/>
    <lineage>
        <taxon>unclassified sequences</taxon>
        <taxon>metagenomes</taxon>
        <taxon>ecological metagenomes</taxon>
    </lineage>
</organism>
<accession>A0A0F9EPJ8</accession>
<dbReference type="AlphaFoldDB" id="A0A0F9EPJ8"/>
<feature type="non-terminal residue" evidence="1">
    <location>
        <position position="1"/>
    </location>
</feature>
<proteinExistence type="predicted"/>
<gene>
    <name evidence="1" type="ORF">LCGC14_2049510</name>
</gene>
<reference evidence="1" key="1">
    <citation type="journal article" date="2015" name="Nature">
        <title>Complex archaea that bridge the gap between prokaryotes and eukaryotes.</title>
        <authorList>
            <person name="Spang A."/>
            <person name="Saw J.H."/>
            <person name="Jorgensen S.L."/>
            <person name="Zaremba-Niedzwiedzka K."/>
            <person name="Martijn J."/>
            <person name="Lind A.E."/>
            <person name="van Eijk R."/>
            <person name="Schleper C."/>
            <person name="Guy L."/>
            <person name="Ettema T.J."/>
        </authorList>
    </citation>
    <scope>NUCLEOTIDE SEQUENCE</scope>
</reference>
<protein>
    <submittedName>
        <fullName evidence="1">Uncharacterized protein</fullName>
    </submittedName>
</protein>
<sequence>IISVEITTSSGAANHYEVYFDTGAGIANDLSKAIMLAVLDFDYMTHAHMEWPDGGGPIGDVNDVVSIRTGDSDISALGKFVIHYREE</sequence>
<dbReference type="EMBL" id="LAZR01024195">
    <property type="protein sequence ID" value="KKL75974.1"/>
    <property type="molecule type" value="Genomic_DNA"/>
</dbReference>
<evidence type="ECO:0000313" key="1">
    <source>
        <dbReference type="EMBL" id="KKL75974.1"/>
    </source>
</evidence>
<comment type="caution">
    <text evidence="1">The sequence shown here is derived from an EMBL/GenBank/DDBJ whole genome shotgun (WGS) entry which is preliminary data.</text>
</comment>